<dbReference type="EMBL" id="BDDD01001034">
    <property type="protein sequence ID" value="GAV72673.1"/>
    <property type="molecule type" value="Genomic_DNA"/>
</dbReference>
<keyword evidence="1" id="KW-0732">Signal</keyword>
<accession>A0A1Q3BY30</accession>
<name>A0A1Q3BY30_CEPFO</name>
<comment type="caution">
    <text evidence="2">The sequence shown here is derived from an EMBL/GenBank/DDBJ whole genome shotgun (WGS) entry which is preliminary data.</text>
</comment>
<organism evidence="2 3">
    <name type="scientific">Cephalotus follicularis</name>
    <name type="common">Albany pitcher plant</name>
    <dbReference type="NCBI Taxonomy" id="3775"/>
    <lineage>
        <taxon>Eukaryota</taxon>
        <taxon>Viridiplantae</taxon>
        <taxon>Streptophyta</taxon>
        <taxon>Embryophyta</taxon>
        <taxon>Tracheophyta</taxon>
        <taxon>Spermatophyta</taxon>
        <taxon>Magnoliopsida</taxon>
        <taxon>eudicotyledons</taxon>
        <taxon>Gunneridae</taxon>
        <taxon>Pentapetalae</taxon>
        <taxon>rosids</taxon>
        <taxon>fabids</taxon>
        <taxon>Oxalidales</taxon>
        <taxon>Cephalotaceae</taxon>
        <taxon>Cephalotus</taxon>
    </lineage>
</organism>
<dbReference type="Proteomes" id="UP000187406">
    <property type="component" value="Unassembled WGS sequence"/>
</dbReference>
<dbReference type="PANTHER" id="PTHR36312">
    <property type="entry name" value="THIONIN-LIKE PROTEIN 1"/>
    <property type="match status" value="1"/>
</dbReference>
<evidence type="ECO:0000313" key="3">
    <source>
        <dbReference type="Proteomes" id="UP000187406"/>
    </source>
</evidence>
<protein>
    <submittedName>
        <fullName evidence="2">Uncharacterized protein</fullName>
    </submittedName>
</protein>
<dbReference type="InParanoid" id="A0A1Q3BY30"/>
<feature type="chain" id="PRO_5012546627" evidence="1">
    <location>
        <begin position="26"/>
        <end position="121"/>
    </location>
</feature>
<reference evidence="3" key="1">
    <citation type="submission" date="2016-04" db="EMBL/GenBank/DDBJ databases">
        <title>Cephalotus genome sequencing.</title>
        <authorList>
            <person name="Fukushima K."/>
            <person name="Hasebe M."/>
            <person name="Fang X."/>
        </authorList>
    </citation>
    <scope>NUCLEOTIDE SEQUENCE [LARGE SCALE GENOMIC DNA]</scope>
    <source>
        <strain evidence="3">cv. St1</strain>
    </source>
</reference>
<dbReference type="InterPro" id="IPR038975">
    <property type="entry name" value="THNL"/>
</dbReference>
<evidence type="ECO:0000256" key="1">
    <source>
        <dbReference type="SAM" id="SignalP"/>
    </source>
</evidence>
<dbReference type="OrthoDB" id="653285at2759"/>
<dbReference type="AlphaFoldDB" id="A0A1Q3BY30"/>
<sequence length="121" mass="12901">MEEKTVKSLLMVCLVLSLLLGQSTAADFGSCFGRAFLECLANKLSNEIPQVFVQCAVQSLKSCFCSSPPSASAANILSTAQNSCKLRCAIRKCTHLSTKEDPGAEKVEACVNSCSKKCSKN</sequence>
<gene>
    <name evidence="2" type="ORF">CFOL_v3_16161</name>
</gene>
<evidence type="ECO:0000313" key="2">
    <source>
        <dbReference type="EMBL" id="GAV72673.1"/>
    </source>
</evidence>
<dbReference type="PANTHER" id="PTHR36312:SF1">
    <property type="entry name" value="OS01G0594500 PROTEIN"/>
    <property type="match status" value="1"/>
</dbReference>
<proteinExistence type="predicted"/>
<keyword evidence="3" id="KW-1185">Reference proteome</keyword>
<feature type="signal peptide" evidence="1">
    <location>
        <begin position="1"/>
        <end position="25"/>
    </location>
</feature>